<feature type="region of interest" description="Disordered" evidence="1">
    <location>
        <begin position="322"/>
        <end position="434"/>
    </location>
</feature>
<feature type="domain" description="HTH myb-type" evidence="3">
    <location>
        <begin position="432"/>
        <end position="489"/>
    </location>
</feature>
<dbReference type="AlphaFoldDB" id="A0A015IB61"/>
<dbReference type="InterPro" id="IPR001005">
    <property type="entry name" value="SANT/Myb"/>
</dbReference>
<dbReference type="STRING" id="1432141.A0A015IB61"/>
<feature type="domain" description="Myb-like" evidence="2">
    <location>
        <begin position="428"/>
        <end position="480"/>
    </location>
</feature>
<dbReference type="GO" id="GO:0010833">
    <property type="term" value="P:telomere maintenance via telomere lengthening"/>
    <property type="evidence" value="ECO:0007669"/>
    <property type="project" value="TreeGrafter"/>
</dbReference>
<dbReference type="Proteomes" id="UP000022910">
    <property type="component" value="Unassembled WGS sequence"/>
</dbReference>
<dbReference type="OrthoDB" id="3366990at2759"/>
<evidence type="ECO:0000256" key="1">
    <source>
        <dbReference type="SAM" id="MobiDB-lite"/>
    </source>
</evidence>
<organism evidence="4 5">
    <name type="scientific">Rhizophagus irregularis (strain DAOM 197198w)</name>
    <name type="common">Glomus intraradices</name>
    <dbReference type="NCBI Taxonomy" id="1432141"/>
    <lineage>
        <taxon>Eukaryota</taxon>
        <taxon>Fungi</taxon>
        <taxon>Fungi incertae sedis</taxon>
        <taxon>Mucoromycota</taxon>
        <taxon>Glomeromycotina</taxon>
        <taxon>Glomeromycetes</taxon>
        <taxon>Glomerales</taxon>
        <taxon>Glomeraceae</taxon>
        <taxon>Rhizophagus</taxon>
    </lineage>
</organism>
<comment type="caution">
    <text evidence="4">The sequence shown here is derived from an EMBL/GenBank/DDBJ whole genome shotgun (WGS) entry which is preliminary data.</text>
</comment>
<evidence type="ECO:0000313" key="4">
    <source>
        <dbReference type="EMBL" id="EXX51045.1"/>
    </source>
</evidence>
<proteinExistence type="predicted"/>
<accession>A0A015IB61</accession>
<dbReference type="InterPro" id="IPR052833">
    <property type="entry name" value="Telomeric_DNA-bd_trans-reg"/>
</dbReference>
<dbReference type="PROSITE" id="PS50090">
    <property type="entry name" value="MYB_LIKE"/>
    <property type="match status" value="1"/>
</dbReference>
<dbReference type="PANTHER" id="PTHR47807:SF1">
    <property type="entry name" value="PROTEIN TBF1"/>
    <property type="match status" value="1"/>
</dbReference>
<keyword evidence="5" id="KW-1185">Reference proteome</keyword>
<name>A0A015IB61_RHIIW</name>
<dbReference type="CDD" id="cd11660">
    <property type="entry name" value="SANT_TRF"/>
    <property type="match status" value="1"/>
</dbReference>
<dbReference type="GO" id="GO:0003691">
    <property type="term" value="F:double-stranded telomeric DNA binding"/>
    <property type="evidence" value="ECO:0007669"/>
    <property type="project" value="TreeGrafter"/>
</dbReference>
<dbReference type="PROSITE" id="PS51294">
    <property type="entry name" value="HTH_MYB"/>
    <property type="match status" value="1"/>
</dbReference>
<feature type="compositionally biased region" description="Basic residues" evidence="1">
    <location>
        <begin position="355"/>
        <end position="366"/>
    </location>
</feature>
<sequence>MTSKTSESAIDTAITAKEDELIRYLHILDTLAYDSLAAQLQYFEKEIRNQAPSIIKHLKWVASKKYMCFYEVKKSLLKSGDFIDINKLKISNKNKLSNLVRRSNITHFFNLLFANFDPAVPDLQKVDIKSFFKYVVPPNLMQSEKIWDQDLNLRVQIYISILNKNPQKNLCNIMFPVVIEGGPPMYKETYMKVRNIVNSCSEDVDKLTKEFKWGKFVEEMFKDLSKIINEVNKFEIPLLYKYTSDEASHIPSSSSENIAIVEDASRKEIDSNAKKRRLADIERDDFFSDNLGDSFTRREEMVQKMSTVNINGNQSVERTQSDLLLNNDGESHTFTPSRRTTRSERNNKSNSSNRSNRRATIPKRKTIERSSSSLTSMIVDQPEAVDDRRTSSEESSVERSPEVENNSRKKSKRRVVVDNSDNSDYEETTRSKRTKWTDEELDALEEGMRQYGKQWAAIKKNYGEKGQVLENRSAGQLKDKARSEQTRRKRENIDTGVFAIIDL</sequence>
<evidence type="ECO:0000259" key="2">
    <source>
        <dbReference type="PROSITE" id="PS50090"/>
    </source>
</evidence>
<dbReference type="SMART" id="SM00717">
    <property type="entry name" value="SANT"/>
    <property type="match status" value="1"/>
</dbReference>
<gene>
    <name evidence="4" type="ORF">RirG_265090</name>
</gene>
<dbReference type="InterPro" id="IPR017930">
    <property type="entry name" value="Myb_dom"/>
</dbReference>
<dbReference type="PANTHER" id="PTHR47807">
    <property type="entry name" value="PROTEIN TBF1"/>
    <property type="match status" value="1"/>
</dbReference>
<evidence type="ECO:0000259" key="3">
    <source>
        <dbReference type="PROSITE" id="PS51294"/>
    </source>
</evidence>
<protein>
    <submittedName>
        <fullName evidence="4">Tbf1p</fullName>
    </submittedName>
</protein>
<evidence type="ECO:0000313" key="5">
    <source>
        <dbReference type="Proteomes" id="UP000022910"/>
    </source>
</evidence>
<dbReference type="InterPro" id="IPR009057">
    <property type="entry name" value="Homeodomain-like_sf"/>
</dbReference>
<reference evidence="4 5" key="1">
    <citation type="submission" date="2014-02" db="EMBL/GenBank/DDBJ databases">
        <title>Single nucleus genome sequencing reveals high similarity among nuclei of an endomycorrhizal fungus.</title>
        <authorList>
            <person name="Lin K."/>
            <person name="Geurts R."/>
            <person name="Zhang Z."/>
            <person name="Limpens E."/>
            <person name="Saunders D.G."/>
            <person name="Mu D."/>
            <person name="Pang E."/>
            <person name="Cao H."/>
            <person name="Cha H."/>
            <person name="Lin T."/>
            <person name="Zhou Q."/>
            <person name="Shang Y."/>
            <person name="Li Y."/>
            <person name="Ivanov S."/>
            <person name="Sharma T."/>
            <person name="Velzen R.V."/>
            <person name="Ruijter N.D."/>
            <person name="Aanen D.K."/>
            <person name="Win J."/>
            <person name="Kamoun S."/>
            <person name="Bisseling T."/>
            <person name="Huang S."/>
        </authorList>
    </citation>
    <scope>NUCLEOTIDE SEQUENCE [LARGE SCALE GENOMIC DNA]</scope>
    <source>
        <strain evidence="5">DAOM197198w</strain>
    </source>
</reference>
<dbReference type="Pfam" id="PF00249">
    <property type="entry name" value="Myb_DNA-binding"/>
    <property type="match status" value="1"/>
</dbReference>
<feature type="compositionally biased region" description="Polar residues" evidence="1">
    <location>
        <begin position="369"/>
        <end position="378"/>
    </location>
</feature>
<dbReference type="HOGENOM" id="CLU_474186_0_0_1"/>
<dbReference type="Gene3D" id="1.10.10.60">
    <property type="entry name" value="Homeodomain-like"/>
    <property type="match status" value="1"/>
</dbReference>
<feature type="compositionally biased region" description="Basic and acidic residues" evidence="1">
    <location>
        <begin position="385"/>
        <end position="407"/>
    </location>
</feature>
<dbReference type="EMBL" id="JEMT01029727">
    <property type="protein sequence ID" value="EXX51045.1"/>
    <property type="molecule type" value="Genomic_DNA"/>
</dbReference>
<dbReference type="SUPFAM" id="SSF46689">
    <property type="entry name" value="Homeodomain-like"/>
    <property type="match status" value="1"/>
</dbReference>